<dbReference type="RefSeq" id="XP_001706761.1">
    <property type="nucleotide sequence ID" value="XM_001706709.1"/>
</dbReference>
<dbReference type="KEGG" id="gla:GL50803_006423"/>
<feature type="transmembrane region" description="Helical" evidence="2">
    <location>
        <begin position="91"/>
        <end position="112"/>
    </location>
</feature>
<comment type="caution">
    <text evidence="3">The sequence shown here is derived from an EMBL/GenBank/DDBJ whole genome shotgun (WGS) entry which is preliminary data.</text>
</comment>
<proteinExistence type="predicted"/>
<evidence type="ECO:0000313" key="4">
    <source>
        <dbReference type="Proteomes" id="UP000001548"/>
    </source>
</evidence>
<feature type="transmembrane region" description="Helical" evidence="2">
    <location>
        <begin position="164"/>
        <end position="181"/>
    </location>
</feature>
<organism evidence="3 4">
    <name type="scientific">Giardia intestinalis (strain ATCC 50803 / WB clone C6)</name>
    <name type="common">Giardia lamblia</name>
    <dbReference type="NCBI Taxonomy" id="184922"/>
    <lineage>
        <taxon>Eukaryota</taxon>
        <taxon>Metamonada</taxon>
        <taxon>Diplomonadida</taxon>
        <taxon>Hexamitidae</taxon>
        <taxon>Giardiinae</taxon>
        <taxon>Giardia</taxon>
    </lineage>
</organism>
<accession>A8BJ84</accession>
<dbReference type="OMA" id="VEPMHIS"/>
<evidence type="ECO:0000256" key="2">
    <source>
        <dbReference type="SAM" id="Phobius"/>
    </source>
</evidence>
<keyword evidence="4" id="KW-1185">Reference proteome</keyword>
<name>A8BJ84_GIAIC</name>
<evidence type="ECO:0000313" key="3">
    <source>
        <dbReference type="EMBL" id="KAE8304859.1"/>
    </source>
</evidence>
<feature type="transmembrane region" description="Helical" evidence="2">
    <location>
        <begin position="132"/>
        <end position="152"/>
    </location>
</feature>
<keyword evidence="2" id="KW-1133">Transmembrane helix</keyword>
<keyword evidence="2" id="KW-0472">Membrane</keyword>
<dbReference type="EMBL" id="AACB03000001">
    <property type="protein sequence ID" value="KAE8304859.1"/>
    <property type="molecule type" value="Genomic_DNA"/>
</dbReference>
<dbReference type="HOGENOM" id="CLU_1221641_0_0_1"/>
<dbReference type="AlphaFoldDB" id="A8BJ84"/>
<feature type="compositionally biased region" description="Basic residues" evidence="1">
    <location>
        <begin position="1"/>
        <end position="10"/>
    </location>
</feature>
<feature type="region of interest" description="Disordered" evidence="1">
    <location>
        <begin position="1"/>
        <end position="20"/>
    </location>
</feature>
<feature type="transmembrane region" description="Helical" evidence="2">
    <location>
        <begin position="201"/>
        <end position="225"/>
    </location>
</feature>
<reference evidence="3 4" key="1">
    <citation type="journal article" date="2007" name="Science">
        <title>Genomic minimalism in the early diverging intestinal parasite Giardia lamblia.</title>
        <authorList>
            <person name="Morrison H.G."/>
            <person name="McArthur A.G."/>
            <person name="Gillin F.D."/>
            <person name="Aley S.B."/>
            <person name="Adam R.D."/>
            <person name="Olsen G.J."/>
            <person name="Best A.A."/>
            <person name="Cande W.Z."/>
            <person name="Chen F."/>
            <person name="Cipriano M.J."/>
            <person name="Davids B.J."/>
            <person name="Dawson S.C."/>
            <person name="Elmendorf H.G."/>
            <person name="Hehl A.B."/>
            <person name="Holder M.E."/>
            <person name="Huse S.M."/>
            <person name="Kim U.U."/>
            <person name="Lasek-Nesselquist E."/>
            <person name="Manning G."/>
            <person name="Nigam A."/>
            <person name="Nixon J.E."/>
            <person name="Palm D."/>
            <person name="Passamaneck N.E."/>
            <person name="Prabhu A."/>
            <person name="Reich C.I."/>
            <person name="Reiner D.S."/>
            <person name="Samuelson J."/>
            <person name="Svard S.G."/>
            <person name="Sogin M.L."/>
        </authorList>
    </citation>
    <scope>NUCLEOTIDE SEQUENCE [LARGE SCALE GENOMIC DNA]</scope>
    <source>
        <strain evidence="3 4">WB C6</strain>
    </source>
</reference>
<dbReference type="Proteomes" id="UP000001548">
    <property type="component" value="Unassembled WGS sequence"/>
</dbReference>
<evidence type="ECO:0000256" key="1">
    <source>
        <dbReference type="SAM" id="MobiDB-lite"/>
    </source>
</evidence>
<gene>
    <name evidence="3" type="ORF">GL50803_006423</name>
</gene>
<sequence length="227" mass="26267">MRKGRLRPKTKQSSSDESDPLVLNEMLSNDTKTNEKTKRRLLTTQYKERLMNSQFILGCRNSIQHIRECNTVFSAAQSFDIYRLTMFKSAYIAYLVLIFLLIGINIWALVLSTNVFFSKQTYGSYFWIVEPMHISSIILLLILTFFLSGLYIRQDDSISVKIGAVVSIFAIHICVVMLYILQSFNTNIVVNTRARILKYLILTQVIITYTVIFVITVMYFILAIVKK</sequence>
<dbReference type="GeneID" id="5699655"/>
<keyword evidence="2" id="KW-0812">Transmembrane</keyword>
<dbReference type="VEuPathDB" id="GiardiaDB:GL50803_6423"/>
<protein>
    <submittedName>
        <fullName evidence="3">Uncharacterized protein</fullName>
    </submittedName>
</protein>